<accession>A0AAD5R7E8</accession>
<dbReference type="Proteomes" id="UP001196413">
    <property type="component" value="Unassembled WGS sequence"/>
</dbReference>
<gene>
    <name evidence="2" type="ORF">KIN20_032906</name>
</gene>
<evidence type="ECO:0000313" key="2">
    <source>
        <dbReference type="EMBL" id="KAJ1371037.1"/>
    </source>
</evidence>
<comment type="caution">
    <text evidence="2">The sequence shown here is derived from an EMBL/GenBank/DDBJ whole genome shotgun (WGS) entry which is preliminary data.</text>
</comment>
<name>A0AAD5R7E8_PARTN</name>
<feature type="signal peptide" evidence="1">
    <location>
        <begin position="1"/>
        <end position="23"/>
    </location>
</feature>
<sequence length="159" mass="16848">MLRNPVTGPLVITVLIITTVSECGVMPTGQARTTSFTVSDFRLPVSMVYSERASCNANVKRTMGVTPHCVIVGNTVTATCPEREVGGVKMVGCMVGVMNVDVETISANHTTISGTLTTTNIIMANWSIEMWQGILSRAIRMLAAGPFASQFSSAFGTIG</sequence>
<keyword evidence="1" id="KW-0732">Signal</keyword>
<organism evidence="2 3">
    <name type="scientific">Parelaphostrongylus tenuis</name>
    <name type="common">Meningeal worm</name>
    <dbReference type="NCBI Taxonomy" id="148309"/>
    <lineage>
        <taxon>Eukaryota</taxon>
        <taxon>Metazoa</taxon>
        <taxon>Ecdysozoa</taxon>
        <taxon>Nematoda</taxon>
        <taxon>Chromadorea</taxon>
        <taxon>Rhabditida</taxon>
        <taxon>Rhabditina</taxon>
        <taxon>Rhabditomorpha</taxon>
        <taxon>Strongyloidea</taxon>
        <taxon>Metastrongylidae</taxon>
        <taxon>Parelaphostrongylus</taxon>
    </lineage>
</organism>
<dbReference type="EMBL" id="JAHQIW010006893">
    <property type="protein sequence ID" value="KAJ1371037.1"/>
    <property type="molecule type" value="Genomic_DNA"/>
</dbReference>
<evidence type="ECO:0000313" key="3">
    <source>
        <dbReference type="Proteomes" id="UP001196413"/>
    </source>
</evidence>
<evidence type="ECO:0000256" key="1">
    <source>
        <dbReference type="SAM" id="SignalP"/>
    </source>
</evidence>
<reference evidence="2" key="1">
    <citation type="submission" date="2021-06" db="EMBL/GenBank/DDBJ databases">
        <title>Parelaphostrongylus tenuis whole genome reference sequence.</title>
        <authorList>
            <person name="Garwood T.J."/>
            <person name="Larsen P.A."/>
            <person name="Fountain-Jones N.M."/>
            <person name="Garbe J.R."/>
            <person name="Macchietto M.G."/>
            <person name="Kania S.A."/>
            <person name="Gerhold R.W."/>
            <person name="Richards J.E."/>
            <person name="Wolf T.M."/>
        </authorList>
    </citation>
    <scope>NUCLEOTIDE SEQUENCE</scope>
    <source>
        <strain evidence="2">MNPRO001-30</strain>
        <tissue evidence="2">Meninges</tissue>
    </source>
</reference>
<proteinExistence type="predicted"/>
<protein>
    <submittedName>
        <fullName evidence="2">Uncharacterized protein</fullName>
    </submittedName>
</protein>
<feature type="chain" id="PRO_5042027041" evidence="1">
    <location>
        <begin position="24"/>
        <end position="159"/>
    </location>
</feature>
<keyword evidence="3" id="KW-1185">Reference proteome</keyword>
<dbReference type="AlphaFoldDB" id="A0AAD5R7E8"/>